<accession>A0A193FGR0</accession>
<dbReference type="EMBL" id="CP016170">
    <property type="protein sequence ID" value="ANN66922.1"/>
    <property type="molecule type" value="Genomic_DNA"/>
</dbReference>
<gene>
    <name evidence="1" type="ORF">BAU06_12040</name>
    <name evidence="2" type="ORF">BAU08_12230</name>
</gene>
<name>A0A193FGR0_9BORD</name>
<evidence type="ECO:0000313" key="1">
    <source>
        <dbReference type="EMBL" id="ANN66922.1"/>
    </source>
</evidence>
<reference evidence="3 4" key="1">
    <citation type="submission" date="2016-06" db="EMBL/GenBank/DDBJ databases">
        <title>Complete genome sequences of Bordetella bronchialis and Bordetella flabilis.</title>
        <authorList>
            <person name="LiPuma J.J."/>
            <person name="Spilker T."/>
        </authorList>
    </citation>
    <scope>NUCLEOTIDE SEQUENCE [LARGE SCALE GENOMIC DNA]</scope>
    <source>
        <strain evidence="2 4">AU17976</strain>
        <strain evidence="1 3">AU3182</strain>
    </source>
</reference>
<evidence type="ECO:0000313" key="2">
    <source>
        <dbReference type="EMBL" id="ANN71997.1"/>
    </source>
</evidence>
<organism evidence="2 4">
    <name type="scientific">Bordetella bronchialis</name>
    <dbReference type="NCBI Taxonomy" id="463025"/>
    <lineage>
        <taxon>Bacteria</taxon>
        <taxon>Pseudomonadati</taxon>
        <taxon>Pseudomonadota</taxon>
        <taxon>Betaproteobacteria</taxon>
        <taxon>Burkholderiales</taxon>
        <taxon>Alcaligenaceae</taxon>
        <taxon>Bordetella</taxon>
    </lineage>
</organism>
<dbReference type="KEGG" id="bbro:BAU06_12040"/>
<dbReference type="OrthoDB" id="8638106at2"/>
<sequence>MLFRVEISPFFKKLGEYLDTAASRRPASLAAAAKPGDGKEPGATRIGYYQNDYYSNVDAHPHAEKKIRKAIEREWKGEIGRYVKMGGDKALFIDFIRAAKTGFPAERDRKANDIVKAFRDDFIARASEQDVTRIMKFHEDIRAKLQHFQDHSFVEGNERAYQEFSGRIHRLDCARRQLETILSHKSAALAAA</sequence>
<dbReference type="RefSeq" id="WP_066349316.1">
    <property type="nucleotide sequence ID" value="NZ_CBCSFJ010000023.1"/>
</dbReference>
<dbReference type="AlphaFoldDB" id="A0A193FGR0"/>
<dbReference type="Proteomes" id="UP000091897">
    <property type="component" value="Chromosome"/>
</dbReference>
<dbReference type="Proteomes" id="UP000092213">
    <property type="component" value="Chromosome"/>
</dbReference>
<dbReference type="EMBL" id="CP016171">
    <property type="protein sequence ID" value="ANN71997.1"/>
    <property type="molecule type" value="Genomic_DNA"/>
</dbReference>
<keyword evidence="3" id="KW-1185">Reference proteome</keyword>
<proteinExistence type="predicted"/>
<protein>
    <submittedName>
        <fullName evidence="2">Uncharacterized protein</fullName>
    </submittedName>
</protein>
<evidence type="ECO:0000313" key="3">
    <source>
        <dbReference type="Proteomes" id="UP000091897"/>
    </source>
</evidence>
<evidence type="ECO:0000313" key="4">
    <source>
        <dbReference type="Proteomes" id="UP000092213"/>
    </source>
</evidence>